<dbReference type="InterPro" id="IPR021917">
    <property type="entry name" value="Unchr_Zn-peptidase-like"/>
</dbReference>
<dbReference type="Pfam" id="PF12044">
    <property type="entry name" value="Metallopep"/>
    <property type="match status" value="1"/>
</dbReference>
<feature type="region of interest" description="Disordered" evidence="1">
    <location>
        <begin position="326"/>
        <end position="377"/>
    </location>
</feature>
<protein>
    <submittedName>
        <fullName evidence="3">Uncharacterized protein LOC106066424</fullName>
    </submittedName>
</protein>
<gene>
    <name evidence="3" type="primary">LOC106066424</name>
</gene>
<dbReference type="GeneID" id="106066424"/>
<evidence type="ECO:0000313" key="3">
    <source>
        <dbReference type="RefSeq" id="XP_055862424.1"/>
    </source>
</evidence>
<dbReference type="AlphaFoldDB" id="A0A9W2YI76"/>
<feature type="compositionally biased region" description="Low complexity" evidence="1">
    <location>
        <begin position="348"/>
        <end position="377"/>
    </location>
</feature>
<feature type="compositionally biased region" description="Low complexity" evidence="1">
    <location>
        <begin position="472"/>
        <end position="488"/>
    </location>
</feature>
<dbReference type="PANTHER" id="PTHR21054">
    <property type="entry name" value="ZINC METALLOPROTEINASE-RELATED"/>
    <property type="match status" value="1"/>
</dbReference>
<reference evidence="3" key="1">
    <citation type="submission" date="2025-08" db="UniProtKB">
        <authorList>
            <consortium name="RefSeq"/>
        </authorList>
    </citation>
    <scope>IDENTIFICATION</scope>
</reference>
<dbReference type="InterPro" id="IPR053002">
    <property type="entry name" value="Metalloproteinase_M10B"/>
</dbReference>
<accession>A0A9W2YI76</accession>
<dbReference type="OrthoDB" id="74460at2759"/>
<feature type="compositionally biased region" description="Basic residues" evidence="1">
    <location>
        <begin position="327"/>
        <end position="340"/>
    </location>
</feature>
<evidence type="ECO:0000256" key="1">
    <source>
        <dbReference type="SAM" id="MobiDB-lite"/>
    </source>
</evidence>
<name>A0A9W2YI76_BIOGL</name>
<feature type="region of interest" description="Disordered" evidence="1">
    <location>
        <begin position="472"/>
        <end position="502"/>
    </location>
</feature>
<organism evidence="2 3">
    <name type="scientific">Biomphalaria glabrata</name>
    <name type="common">Bloodfluke planorb</name>
    <name type="synonym">Freshwater snail</name>
    <dbReference type="NCBI Taxonomy" id="6526"/>
    <lineage>
        <taxon>Eukaryota</taxon>
        <taxon>Metazoa</taxon>
        <taxon>Spiralia</taxon>
        <taxon>Lophotrochozoa</taxon>
        <taxon>Mollusca</taxon>
        <taxon>Gastropoda</taxon>
        <taxon>Heterobranchia</taxon>
        <taxon>Euthyneura</taxon>
        <taxon>Panpulmonata</taxon>
        <taxon>Hygrophila</taxon>
        <taxon>Lymnaeoidea</taxon>
        <taxon>Planorbidae</taxon>
        <taxon>Biomphalaria</taxon>
    </lineage>
</organism>
<evidence type="ECO:0000313" key="2">
    <source>
        <dbReference type="Proteomes" id="UP001165740"/>
    </source>
</evidence>
<dbReference type="Proteomes" id="UP001165740">
    <property type="component" value="Chromosome 12"/>
</dbReference>
<proteinExistence type="predicted"/>
<keyword evidence="2" id="KW-1185">Reference proteome</keyword>
<dbReference type="PANTHER" id="PTHR21054:SF2">
    <property type="entry name" value="MIP04191P"/>
    <property type="match status" value="1"/>
</dbReference>
<dbReference type="OMA" id="CHIFRSQ"/>
<dbReference type="RefSeq" id="XP_055862424.1">
    <property type="nucleotide sequence ID" value="XM_056006449.1"/>
</dbReference>
<sequence>MKIHVNNICDNECITYPLPLLVGEIEGNNQDGVLMVSTSGDPDGVIDWPVVEGAFKVLVRLQPGQNIIYFNYGQDSLIFRLTYEVPGFTHIVRPVYIICADDNGHFQGPEDVSCTPESAARRITLGAQIVQTLTAEKMNEHGFGRVTFQIETDSDHHPICHLFHSKLTLEEAYAMTGYQLWNYLGKELMMSPLFSHKSRSKFYCFLSFTRYHLPHDAEIPKTHSDILRHTKGHTALGGGGLALFGTGNLHTWSEHLSTFNACMTNRKRIDRRKFMDDSAYREYYWANYATGLGASLHELGHTFDLAHTPSGIMARGFDDLHKVFTVQRRRKGRHHQRTERRQRYSSAGSSNSEVSRTSSTSSIDETSSLGSSSESSSVSNTISALTAVLKRQTDICYGSPSKQSLMPTEKSYTAPPPLVVSVESGFRQLPPPTTLTFSVKHYDGSETRQTITGGEIIKSAKIVKDVSCRASSSSTSSASLSPTSSAPSMLPNSPEDPTSSSDVTLTSEVTVVDTGAHWYRSSAVVLLFHKWFNKANPNDQKKPPTLQGTKIKSLSGLRVIELRTDPEGAVFHHWEFLSPSPPVEFVLQKNNIPNLPDTGTVALLAEDNYGNILKKKIKVSDIVLGHIQ</sequence>